<dbReference type="GO" id="GO:0070536">
    <property type="term" value="P:protein K63-linked deubiquitination"/>
    <property type="evidence" value="ECO:0007669"/>
    <property type="project" value="InterPro"/>
</dbReference>
<protein>
    <submittedName>
        <fullName evidence="12">STAM-binding protein-like protein</fullName>
    </submittedName>
</protein>
<proteinExistence type="evidence at transcript level"/>
<dbReference type="SUPFAM" id="SSF140856">
    <property type="entry name" value="USP8 N-terminal domain-like"/>
    <property type="match status" value="1"/>
</dbReference>
<dbReference type="GO" id="GO:0061578">
    <property type="term" value="F:K63-linked deubiquitinase activity"/>
    <property type="evidence" value="ECO:0007669"/>
    <property type="project" value="InterPro"/>
</dbReference>
<keyword evidence="9" id="KW-0175">Coiled coil</keyword>
<dbReference type="MEROPS" id="M67.003"/>
<name>V9KWF6_CALMI</name>
<evidence type="ECO:0000256" key="10">
    <source>
        <dbReference type="SAM" id="MobiDB-lite"/>
    </source>
</evidence>
<dbReference type="Pfam" id="PF08969">
    <property type="entry name" value="USP8_dimer"/>
    <property type="match status" value="1"/>
</dbReference>
<sequence length="412" mass="47143">MAAQPHILASVPPEERVRLLTRGGSTVEVNDHVPPRRYFRSGVEMIRMAAVYAEEGNIESAFLLYNKYITLFLEKLPKHRDYKLNTATEKKDTMKRLKEIAFPQAELLKAELLKRYSKEFAEYQESKRRVEEEAERLEARQRLEASERERVAELKKQQSEQEEFHVFEEMIRRQELERERRWVVQEFVKPRSPSPDPLQFPLIPGVQQPPLPGLSSPHISPPAVDRSNKPSSAWNNVGGEGLRKVLIPNAVCLMFLRLAEANTNRGVETCGILSGKLMRNQFTMSHLIVPKQTGGPDSCDTENEEEIFLIQDQHGLITLGWIHTHPTQTAFLSSVDLHTHCSYQLMLPEAVAIVCSPKYSETGFFRLTDHGMEEVSSCKERNFHPHSKEPPVFAACPHVTVTEEDVTVLDLR</sequence>
<evidence type="ECO:0000256" key="7">
    <source>
        <dbReference type="ARBA" id="ARBA00022833"/>
    </source>
</evidence>
<dbReference type="FunFam" id="3.40.140.10:FF:000010">
    <property type="entry name" value="AMSH-like protease isoform X1"/>
    <property type="match status" value="1"/>
</dbReference>
<dbReference type="GO" id="GO:0140492">
    <property type="term" value="F:metal-dependent deubiquitinase activity"/>
    <property type="evidence" value="ECO:0007669"/>
    <property type="project" value="InterPro"/>
</dbReference>
<organism evidence="12">
    <name type="scientific">Callorhinchus milii</name>
    <name type="common">Ghost shark</name>
    <dbReference type="NCBI Taxonomy" id="7868"/>
    <lineage>
        <taxon>Eukaryota</taxon>
        <taxon>Metazoa</taxon>
        <taxon>Chordata</taxon>
        <taxon>Craniata</taxon>
        <taxon>Vertebrata</taxon>
        <taxon>Chondrichthyes</taxon>
        <taxon>Holocephali</taxon>
        <taxon>Chimaeriformes</taxon>
        <taxon>Callorhinchidae</taxon>
        <taxon>Callorhinchus</taxon>
    </lineage>
</organism>
<comment type="cofactor">
    <cofactor evidence="1">
        <name>Zn(2+)</name>
        <dbReference type="ChEBI" id="CHEBI:29105"/>
    </cofactor>
</comment>
<dbReference type="Pfam" id="PF01398">
    <property type="entry name" value="JAB"/>
    <property type="match status" value="1"/>
</dbReference>
<dbReference type="GO" id="GO:0032154">
    <property type="term" value="C:cleavage furrow"/>
    <property type="evidence" value="ECO:0007669"/>
    <property type="project" value="TreeGrafter"/>
</dbReference>
<dbReference type="KEGG" id="cmk:103187821"/>
<comment type="similarity">
    <text evidence="2">Belongs to the peptidase M67C family.</text>
</comment>
<dbReference type="InterPro" id="IPR000555">
    <property type="entry name" value="JAMM/MPN+_dom"/>
</dbReference>
<evidence type="ECO:0000256" key="5">
    <source>
        <dbReference type="ARBA" id="ARBA00022786"/>
    </source>
</evidence>
<evidence type="ECO:0000256" key="4">
    <source>
        <dbReference type="ARBA" id="ARBA00022723"/>
    </source>
</evidence>
<dbReference type="InterPro" id="IPR015063">
    <property type="entry name" value="USP8_dimer"/>
</dbReference>
<evidence type="ECO:0000256" key="1">
    <source>
        <dbReference type="ARBA" id="ARBA00001947"/>
    </source>
</evidence>
<accession>V9KWF6</accession>
<dbReference type="OrthoDB" id="3640at2759"/>
<dbReference type="GeneID" id="103187821"/>
<dbReference type="PANTHER" id="PTHR12947:SF8">
    <property type="entry name" value="STAM-BINDING PROTEIN"/>
    <property type="match status" value="1"/>
</dbReference>
<dbReference type="GO" id="GO:0006508">
    <property type="term" value="P:proteolysis"/>
    <property type="evidence" value="ECO:0007669"/>
    <property type="project" value="UniProtKB-KW"/>
</dbReference>
<keyword evidence="5" id="KW-0833">Ubl conjugation pathway</keyword>
<dbReference type="Gene3D" id="3.40.140.10">
    <property type="entry name" value="Cytidine Deaminase, domain 2"/>
    <property type="match status" value="1"/>
</dbReference>
<dbReference type="GO" id="GO:0005768">
    <property type="term" value="C:endosome"/>
    <property type="evidence" value="ECO:0007669"/>
    <property type="project" value="TreeGrafter"/>
</dbReference>
<dbReference type="InterPro" id="IPR044098">
    <property type="entry name" value="STAMBP/STALP-like_MPN"/>
</dbReference>
<evidence type="ECO:0000256" key="6">
    <source>
        <dbReference type="ARBA" id="ARBA00022801"/>
    </source>
</evidence>
<dbReference type="SUPFAM" id="SSF102712">
    <property type="entry name" value="JAB1/MPN domain"/>
    <property type="match status" value="1"/>
</dbReference>
<reference evidence="12" key="1">
    <citation type="journal article" date="2014" name="Nature">
        <title>Elephant shark genome provides unique insights into gnathostome evolution.</title>
        <authorList>
            <consortium name="International Elephant Shark Genome Sequencing Consortium"/>
            <person name="Venkatesh B."/>
            <person name="Lee A.P."/>
            <person name="Ravi V."/>
            <person name="Maurya A.K."/>
            <person name="Lian M.M."/>
            <person name="Swann J.B."/>
            <person name="Ohta Y."/>
            <person name="Flajnik M.F."/>
            <person name="Sutoh Y."/>
            <person name="Kasahara M."/>
            <person name="Hoon S."/>
            <person name="Gangu V."/>
            <person name="Roy S.W."/>
            <person name="Irimia M."/>
            <person name="Korzh V."/>
            <person name="Kondrychyn I."/>
            <person name="Lim Z.W."/>
            <person name="Tay B.H."/>
            <person name="Tohari S."/>
            <person name="Kong K.W."/>
            <person name="Ho S."/>
            <person name="Lorente-Galdos B."/>
            <person name="Quilez J."/>
            <person name="Marques-Bonet T."/>
            <person name="Raney B.J."/>
            <person name="Ingham P.W."/>
            <person name="Tay A."/>
            <person name="Hillier L.W."/>
            <person name="Minx P."/>
            <person name="Boehm T."/>
            <person name="Wilson R.K."/>
            <person name="Brenner S."/>
            <person name="Warren W.C."/>
        </authorList>
    </citation>
    <scope>NUCLEOTIDE SEQUENCE</scope>
    <source>
        <tissue evidence="12">Intestine</tissue>
    </source>
</reference>
<evidence type="ECO:0000256" key="8">
    <source>
        <dbReference type="ARBA" id="ARBA00023049"/>
    </source>
</evidence>
<dbReference type="GO" id="GO:0046872">
    <property type="term" value="F:metal ion binding"/>
    <property type="evidence" value="ECO:0007669"/>
    <property type="project" value="UniProtKB-KW"/>
</dbReference>
<dbReference type="CDD" id="cd08066">
    <property type="entry name" value="MPN_AMSH_like"/>
    <property type="match status" value="1"/>
</dbReference>
<keyword evidence="6" id="KW-0378">Hydrolase</keyword>
<keyword evidence="8" id="KW-0482">Metalloprotease</keyword>
<evidence type="ECO:0000256" key="2">
    <source>
        <dbReference type="ARBA" id="ARBA00010981"/>
    </source>
</evidence>
<feature type="coiled-coil region" evidence="9">
    <location>
        <begin position="113"/>
        <end position="149"/>
    </location>
</feature>
<evidence type="ECO:0000256" key="3">
    <source>
        <dbReference type="ARBA" id="ARBA00022670"/>
    </source>
</evidence>
<dbReference type="PROSITE" id="PS50249">
    <property type="entry name" value="MPN"/>
    <property type="match status" value="1"/>
</dbReference>
<dbReference type="EMBL" id="JW870395">
    <property type="protein sequence ID" value="AFP02913.1"/>
    <property type="molecule type" value="mRNA"/>
</dbReference>
<keyword evidence="4" id="KW-0479">Metal-binding</keyword>
<keyword evidence="7" id="KW-0862">Zinc</keyword>
<dbReference type="InterPro" id="IPR037518">
    <property type="entry name" value="MPN"/>
</dbReference>
<evidence type="ECO:0000259" key="11">
    <source>
        <dbReference type="PROSITE" id="PS50249"/>
    </source>
</evidence>
<dbReference type="AlphaFoldDB" id="V9KWF6"/>
<dbReference type="Gene3D" id="1.20.58.80">
    <property type="entry name" value="Phosphotransferase system, lactose/cellobiose-type IIA subunit"/>
    <property type="match status" value="1"/>
</dbReference>
<dbReference type="SMART" id="SM00232">
    <property type="entry name" value="JAB_MPN"/>
    <property type="match status" value="1"/>
</dbReference>
<evidence type="ECO:0000313" key="12">
    <source>
        <dbReference type="EMBL" id="AFP02913.1"/>
    </source>
</evidence>
<dbReference type="RefSeq" id="XP_042200461.1">
    <property type="nucleotide sequence ID" value="XM_042344527.1"/>
</dbReference>
<evidence type="ECO:0000256" key="9">
    <source>
        <dbReference type="SAM" id="Coils"/>
    </source>
</evidence>
<dbReference type="PANTHER" id="PTHR12947">
    <property type="entry name" value="AMSH-LIKE PROTEASE"/>
    <property type="match status" value="1"/>
</dbReference>
<keyword evidence="3" id="KW-0645">Protease</keyword>
<feature type="domain" description="MPN" evidence="11">
    <location>
        <begin position="244"/>
        <end position="376"/>
    </location>
</feature>
<feature type="region of interest" description="Disordered" evidence="10">
    <location>
        <begin position="209"/>
        <end position="230"/>
    </location>
</feature>
<dbReference type="CTD" id="797422"/>